<protein>
    <submittedName>
        <fullName evidence="5">GntR family transcriptional regulator</fullName>
    </submittedName>
</protein>
<gene>
    <name evidence="5" type="ORF">DW099_01245</name>
</gene>
<dbReference type="PANTHER" id="PTHR43537">
    <property type="entry name" value="TRANSCRIPTIONAL REGULATOR, GNTR FAMILY"/>
    <property type="match status" value="1"/>
</dbReference>
<dbReference type="RefSeq" id="WP_067539035.1">
    <property type="nucleotide sequence ID" value="NZ_AP025567.1"/>
</dbReference>
<feature type="domain" description="HTH gntR-type" evidence="4">
    <location>
        <begin position="8"/>
        <end position="75"/>
    </location>
</feature>
<dbReference type="Pfam" id="PF07729">
    <property type="entry name" value="FCD"/>
    <property type="match status" value="1"/>
</dbReference>
<dbReference type="GO" id="GO:0003700">
    <property type="term" value="F:DNA-binding transcription factor activity"/>
    <property type="evidence" value="ECO:0007669"/>
    <property type="project" value="InterPro"/>
</dbReference>
<keyword evidence="1" id="KW-0805">Transcription regulation</keyword>
<dbReference type="Gene3D" id="1.20.120.530">
    <property type="entry name" value="GntR ligand-binding domain-like"/>
    <property type="match status" value="1"/>
</dbReference>
<dbReference type="OrthoDB" id="163333at2"/>
<evidence type="ECO:0000256" key="3">
    <source>
        <dbReference type="ARBA" id="ARBA00023163"/>
    </source>
</evidence>
<comment type="caution">
    <text evidence="5">The sequence shown here is derived from an EMBL/GenBank/DDBJ whole genome shotgun (WGS) entry which is preliminary data.</text>
</comment>
<evidence type="ECO:0000313" key="6">
    <source>
        <dbReference type="Proteomes" id="UP000284841"/>
    </source>
</evidence>
<dbReference type="GO" id="GO:0003677">
    <property type="term" value="F:DNA binding"/>
    <property type="evidence" value="ECO:0007669"/>
    <property type="project" value="UniProtKB-KW"/>
</dbReference>
<dbReference type="InterPro" id="IPR000524">
    <property type="entry name" value="Tscrpt_reg_HTH_GntR"/>
</dbReference>
<sequence>MDRRLNRTPIREQIYNIIRKNIIELKYQPGERLSIMSISKELNVSNSPVREAISMLERDGLVEIYPNAGPSVITFSNKRLGHIAQAILSMLLGSFEICLQNQQIDNLIELLQRALKEQMSHMNLESQPEYAKYSIAFEAAFVACCNNPYISKQYAEIEGLFYLTVLYDQWYIDTNRMEAIVEHQKILGAIMNGKFDTARTLLSKHYNRFQDKE</sequence>
<keyword evidence="3" id="KW-0804">Transcription</keyword>
<reference evidence="5 6" key="1">
    <citation type="submission" date="2018-08" db="EMBL/GenBank/DDBJ databases">
        <title>A genome reference for cultivated species of the human gut microbiota.</title>
        <authorList>
            <person name="Zou Y."/>
            <person name="Xue W."/>
            <person name="Luo G."/>
        </authorList>
    </citation>
    <scope>NUCLEOTIDE SEQUENCE [LARGE SCALE GENOMIC DNA]</scope>
    <source>
        <strain evidence="5 6">AM07-24</strain>
    </source>
</reference>
<dbReference type="InterPro" id="IPR036388">
    <property type="entry name" value="WH-like_DNA-bd_sf"/>
</dbReference>
<dbReference type="SMART" id="SM00345">
    <property type="entry name" value="HTH_GNTR"/>
    <property type="match status" value="1"/>
</dbReference>
<keyword evidence="6" id="KW-1185">Reference proteome</keyword>
<dbReference type="EMBL" id="QRMS01000001">
    <property type="protein sequence ID" value="RHJ89228.1"/>
    <property type="molecule type" value="Genomic_DNA"/>
</dbReference>
<dbReference type="PANTHER" id="PTHR43537:SF24">
    <property type="entry name" value="GLUCONATE OPERON TRANSCRIPTIONAL REPRESSOR"/>
    <property type="match status" value="1"/>
</dbReference>
<organism evidence="5 6">
    <name type="scientific">Emergencia timonensis</name>
    <dbReference type="NCBI Taxonomy" id="1776384"/>
    <lineage>
        <taxon>Bacteria</taxon>
        <taxon>Bacillati</taxon>
        <taxon>Bacillota</taxon>
        <taxon>Clostridia</taxon>
        <taxon>Peptostreptococcales</taxon>
        <taxon>Anaerovoracaceae</taxon>
        <taxon>Emergencia</taxon>
    </lineage>
</organism>
<dbReference type="Pfam" id="PF00392">
    <property type="entry name" value="GntR"/>
    <property type="match status" value="1"/>
</dbReference>
<evidence type="ECO:0000256" key="1">
    <source>
        <dbReference type="ARBA" id="ARBA00023015"/>
    </source>
</evidence>
<dbReference type="PROSITE" id="PS50949">
    <property type="entry name" value="HTH_GNTR"/>
    <property type="match status" value="1"/>
</dbReference>
<keyword evidence="2" id="KW-0238">DNA-binding</keyword>
<accession>A0A415E671</accession>
<dbReference type="CDD" id="cd07377">
    <property type="entry name" value="WHTH_GntR"/>
    <property type="match status" value="1"/>
</dbReference>
<dbReference type="InterPro" id="IPR008920">
    <property type="entry name" value="TF_FadR/GntR_C"/>
</dbReference>
<dbReference type="SUPFAM" id="SSF48008">
    <property type="entry name" value="GntR ligand-binding domain-like"/>
    <property type="match status" value="1"/>
</dbReference>
<evidence type="ECO:0000259" key="4">
    <source>
        <dbReference type="PROSITE" id="PS50949"/>
    </source>
</evidence>
<dbReference type="STRING" id="1776384.GCA_900086585_02526"/>
<dbReference type="GeneID" id="83004859"/>
<dbReference type="InterPro" id="IPR036390">
    <property type="entry name" value="WH_DNA-bd_sf"/>
</dbReference>
<name>A0A415E671_9FIRM</name>
<proteinExistence type="predicted"/>
<dbReference type="SUPFAM" id="SSF46785">
    <property type="entry name" value="Winged helix' DNA-binding domain"/>
    <property type="match status" value="1"/>
</dbReference>
<dbReference type="Proteomes" id="UP000284841">
    <property type="component" value="Unassembled WGS sequence"/>
</dbReference>
<dbReference type="Gene3D" id="1.10.10.10">
    <property type="entry name" value="Winged helix-like DNA-binding domain superfamily/Winged helix DNA-binding domain"/>
    <property type="match status" value="1"/>
</dbReference>
<evidence type="ECO:0000256" key="2">
    <source>
        <dbReference type="ARBA" id="ARBA00023125"/>
    </source>
</evidence>
<evidence type="ECO:0000313" key="5">
    <source>
        <dbReference type="EMBL" id="RHJ89228.1"/>
    </source>
</evidence>
<dbReference type="AlphaFoldDB" id="A0A415E671"/>
<dbReference type="InterPro" id="IPR011711">
    <property type="entry name" value="GntR_C"/>
</dbReference>